<name>A0ACC1JXS8_9FUNG</name>
<evidence type="ECO:0000313" key="1">
    <source>
        <dbReference type="EMBL" id="KAJ2769615.1"/>
    </source>
</evidence>
<organism evidence="1 2">
    <name type="scientific">Coemansia nantahalensis</name>
    <dbReference type="NCBI Taxonomy" id="2789366"/>
    <lineage>
        <taxon>Eukaryota</taxon>
        <taxon>Fungi</taxon>
        <taxon>Fungi incertae sedis</taxon>
        <taxon>Zoopagomycota</taxon>
        <taxon>Kickxellomycotina</taxon>
        <taxon>Kickxellomycetes</taxon>
        <taxon>Kickxellales</taxon>
        <taxon>Kickxellaceae</taxon>
        <taxon>Coemansia</taxon>
    </lineage>
</organism>
<accession>A0ACC1JXS8</accession>
<reference evidence="1" key="1">
    <citation type="submission" date="2022-07" db="EMBL/GenBank/DDBJ databases">
        <title>Phylogenomic reconstructions and comparative analyses of Kickxellomycotina fungi.</title>
        <authorList>
            <person name="Reynolds N.K."/>
            <person name="Stajich J.E."/>
            <person name="Barry K."/>
            <person name="Grigoriev I.V."/>
            <person name="Crous P."/>
            <person name="Smith M.E."/>
        </authorList>
    </citation>
    <scope>NUCLEOTIDE SEQUENCE</scope>
    <source>
        <strain evidence="1">CBS 109366</strain>
    </source>
</reference>
<comment type="caution">
    <text evidence="1">The sequence shown here is derived from an EMBL/GenBank/DDBJ whole genome shotgun (WGS) entry which is preliminary data.</text>
</comment>
<protein>
    <submittedName>
        <fullName evidence="1">TAT-binding protein-like protein 7, AAA ATPase</fullName>
    </submittedName>
</protein>
<dbReference type="EMBL" id="JANBUJ010000899">
    <property type="protein sequence ID" value="KAJ2769615.1"/>
    <property type="molecule type" value="Genomic_DNA"/>
</dbReference>
<proteinExistence type="predicted"/>
<keyword evidence="2" id="KW-1185">Reference proteome</keyword>
<sequence length="928" mass="97344">MNLAELGAERCRRAGYTGPLGASGVAAASFEDVGGLDEYIRSLKEMVVLPLVYPEIYGSFGVRPPRGVLFHGPPGTGKTLLARAVAQSCGTAEGGQAVAFFMRRGADCLSKWVGEAEHQLRVLFEQARAFQPSIIFFDELDGLAPARSARQDQIHTSVVATLLALMDGVDDRGQVVVIGATNRPDAIDSALRRPGRFDRELRFRLPGAEARRRILRIHARGWPARLAPADEDAVVGRTQGWGGADLAALCSEAVLAAVRRSYPQIYESRERLPVDPRRIVVGGADLREALALVAPSTSRAGSGAGAAPLAPELRPLLGRHEERAVRQLEAALRLGAAGALAPVCAQHLGPAVFRPRIAVYGLAGMGVGSVAAAVAHAMEARGLAVLAVGAQHMHCAGDASGAAHVARLFVEARRRQPSVVFVPGVAQLADALGSAAAVLLSQCVQELAPGDRIAVVVAAEAPLAAAAAPDWADPSAPATHAERVWRAAVPAFARPWFAGTPSACRIGVTVPTSAQREAFFAPAVAVADAIAGLSAPAGQPESQPESQLPESLPESLPASQPASQPATDESAEQRRLKHKLAEATKTLRRNPLFSAFVAPPQPRRFRGYYTTVTRPMFLNMVAHKVAACQYTTVAQYMADIQLIARNAVVYARRCDAQAAKRESAAAAADPDDGDDDSNEGASEVADAITKEPEAAKRAAMFVAAAMRLCDHHIVCPGRAPGEASLPATPTLGPSLLPSSDPAHMPPTPPCSAPPTSLPPTPDPASEGGGSSAPLRVARWGVAAGFNNLTTPLPLPPPQQLQQPRTKRPGAQQPPRRLTGGIPQVVHEDAPPARGPAAAADHDRTQFLRDLLRLTRGFAADALEALRVRLASELSACAAASPPSALLPPPVFRPLAATLRLWHADAARDRADLGGPAALADSDESADDW</sequence>
<evidence type="ECO:0000313" key="2">
    <source>
        <dbReference type="Proteomes" id="UP001140234"/>
    </source>
</evidence>
<dbReference type="Proteomes" id="UP001140234">
    <property type="component" value="Unassembled WGS sequence"/>
</dbReference>
<gene>
    <name evidence="1" type="primary">YTA7</name>
    <name evidence="1" type="ORF">IWQ57_003029</name>
</gene>